<evidence type="ECO:0000313" key="4">
    <source>
        <dbReference type="Proteomes" id="UP000030854"/>
    </source>
</evidence>
<dbReference type="HOGENOM" id="CLU_1210569_0_0_1"/>
<feature type="signal peptide" evidence="2">
    <location>
        <begin position="1"/>
        <end position="21"/>
    </location>
</feature>
<gene>
    <name evidence="3" type="ORF">EV44_g0037</name>
</gene>
<dbReference type="OMA" id="HIKRATY"/>
<dbReference type="Proteomes" id="UP000030854">
    <property type="component" value="Unassembled WGS sequence"/>
</dbReference>
<feature type="chain" id="PRO_5002058955" evidence="2">
    <location>
        <begin position="22"/>
        <end position="229"/>
    </location>
</feature>
<feature type="compositionally biased region" description="Polar residues" evidence="1">
    <location>
        <begin position="156"/>
        <end position="212"/>
    </location>
</feature>
<sequence length="229" mass="24339">MRLNIVTVTLIGFSFLHLCLSRPSLGKKTESSEKLLRRTPYAIVPVDGGGSANGDNDGLLSSTIPPKIPTISVAATQTSIETDTVTLPPLTNYISVTITIKGSTITQLTQITVTTQASPTTITKIDYSTINISPSSQQIPISTAYSTGITSKSTDSFISPSQNWSSRTASPTQLSKSDSSPAQITTAIMSSQNSTQPISTRLTASNPQYTTLNSSNSSSMTYLPYHEPI</sequence>
<comment type="caution">
    <text evidence="3">The sequence shown here is derived from an EMBL/GenBank/DDBJ whole genome shotgun (WGS) entry which is preliminary data.</text>
</comment>
<evidence type="ECO:0000256" key="2">
    <source>
        <dbReference type="SAM" id="SignalP"/>
    </source>
</evidence>
<dbReference type="EMBL" id="JNVN01000754">
    <property type="protein sequence ID" value="KHJ34682.1"/>
    <property type="molecule type" value="Genomic_DNA"/>
</dbReference>
<protein>
    <submittedName>
        <fullName evidence="3">Putative csep0242 effector protein</fullName>
    </submittedName>
</protein>
<dbReference type="AlphaFoldDB" id="A0A0B1P7K1"/>
<keyword evidence="4" id="KW-1185">Reference proteome</keyword>
<feature type="region of interest" description="Disordered" evidence="1">
    <location>
        <begin position="156"/>
        <end position="229"/>
    </location>
</feature>
<organism evidence="3 4">
    <name type="scientific">Uncinula necator</name>
    <name type="common">Grape powdery mildew</name>
    <dbReference type="NCBI Taxonomy" id="52586"/>
    <lineage>
        <taxon>Eukaryota</taxon>
        <taxon>Fungi</taxon>
        <taxon>Dikarya</taxon>
        <taxon>Ascomycota</taxon>
        <taxon>Pezizomycotina</taxon>
        <taxon>Leotiomycetes</taxon>
        <taxon>Erysiphales</taxon>
        <taxon>Erysiphaceae</taxon>
        <taxon>Erysiphe</taxon>
    </lineage>
</organism>
<dbReference type="STRING" id="52586.A0A0B1P7K1"/>
<evidence type="ECO:0000256" key="1">
    <source>
        <dbReference type="SAM" id="MobiDB-lite"/>
    </source>
</evidence>
<accession>A0A0B1P7K1</accession>
<evidence type="ECO:0000313" key="3">
    <source>
        <dbReference type="EMBL" id="KHJ34682.1"/>
    </source>
</evidence>
<reference evidence="3 4" key="1">
    <citation type="journal article" date="2014" name="BMC Genomics">
        <title>Adaptive genomic structural variation in the grape powdery mildew pathogen, Erysiphe necator.</title>
        <authorList>
            <person name="Jones L."/>
            <person name="Riaz S."/>
            <person name="Morales-Cruz A."/>
            <person name="Amrine K.C."/>
            <person name="McGuire B."/>
            <person name="Gubler W.D."/>
            <person name="Walker M.A."/>
            <person name="Cantu D."/>
        </authorList>
    </citation>
    <scope>NUCLEOTIDE SEQUENCE [LARGE SCALE GENOMIC DNA]</scope>
    <source>
        <strain evidence="4">c</strain>
    </source>
</reference>
<proteinExistence type="predicted"/>
<name>A0A0B1P7K1_UNCNE</name>
<keyword evidence="2" id="KW-0732">Signal</keyword>